<proteinExistence type="predicted"/>
<evidence type="ECO:0000313" key="2">
    <source>
        <dbReference type="Proteomes" id="UP001334084"/>
    </source>
</evidence>
<dbReference type="GeneID" id="90542797"/>
<accession>A0AAX4JG73</accession>
<dbReference type="AlphaFoldDB" id="A0AAX4JG73"/>
<dbReference type="EMBL" id="CP142736">
    <property type="protein sequence ID" value="WUR04959.1"/>
    <property type="molecule type" value="Genomic_DNA"/>
</dbReference>
<name>A0AAX4JG73_9MICR</name>
<evidence type="ECO:0000313" key="1">
    <source>
        <dbReference type="EMBL" id="WUR04959.1"/>
    </source>
</evidence>
<dbReference type="RefSeq" id="XP_065331104.1">
    <property type="nucleotide sequence ID" value="XM_065475032.1"/>
</dbReference>
<dbReference type="KEGG" id="vnx:VNE69_11123"/>
<gene>
    <name evidence="1" type="ORF">VNE69_11123</name>
</gene>
<organism evidence="1 2">
    <name type="scientific">Vairimorpha necatrix</name>
    <dbReference type="NCBI Taxonomy" id="6039"/>
    <lineage>
        <taxon>Eukaryota</taxon>
        <taxon>Fungi</taxon>
        <taxon>Fungi incertae sedis</taxon>
        <taxon>Microsporidia</taxon>
        <taxon>Nosematidae</taxon>
        <taxon>Vairimorpha</taxon>
    </lineage>
</organism>
<sequence length="149" mass="17232">MLFLLILRIIKGNIGNIIKHEEERVKQHTIDIPIQAIIDILIPFIRSIQTNENDQLTSHTEENEVLTTRTNENDDLNIRTEENLDLDIQLIENQDNSENNIQIGENLENEGIVSVITENTTRFINVRFLYDESNGLSYQLTEETAETIL</sequence>
<reference evidence="1" key="1">
    <citation type="journal article" date="2024" name="BMC Genomics">
        <title>Functional annotation of a divergent genome using sequence and structure-based similarity.</title>
        <authorList>
            <person name="Svedberg D."/>
            <person name="Winiger R.R."/>
            <person name="Berg A."/>
            <person name="Sharma H."/>
            <person name="Tellgren-Roth C."/>
            <person name="Debrunner-Vossbrinck B.A."/>
            <person name="Vossbrinck C.R."/>
            <person name="Barandun J."/>
        </authorList>
    </citation>
    <scope>NUCLEOTIDE SEQUENCE</scope>
    <source>
        <strain evidence="1">Illinois isolate</strain>
    </source>
</reference>
<dbReference type="Proteomes" id="UP001334084">
    <property type="component" value="Chromosome 11"/>
</dbReference>
<protein>
    <submittedName>
        <fullName evidence="1">SP-containing protein</fullName>
    </submittedName>
</protein>
<keyword evidence="2" id="KW-1185">Reference proteome</keyword>